<proteinExistence type="predicted"/>
<name>A0A834M817_RHYFE</name>
<protein>
    <submittedName>
        <fullName evidence="2">Uncharacterized protein</fullName>
    </submittedName>
</protein>
<comment type="caution">
    <text evidence="2">The sequence shown here is derived from an EMBL/GenBank/DDBJ whole genome shotgun (WGS) entry which is preliminary data.</text>
</comment>
<dbReference type="Proteomes" id="UP000625711">
    <property type="component" value="Unassembled WGS sequence"/>
</dbReference>
<accession>A0A834M817</accession>
<evidence type="ECO:0000313" key="3">
    <source>
        <dbReference type="Proteomes" id="UP000625711"/>
    </source>
</evidence>
<dbReference type="AlphaFoldDB" id="A0A834M817"/>
<dbReference type="EMBL" id="JAACXV010013930">
    <property type="protein sequence ID" value="KAF7271621.1"/>
    <property type="molecule type" value="Genomic_DNA"/>
</dbReference>
<reference evidence="2" key="1">
    <citation type="submission" date="2020-08" db="EMBL/GenBank/DDBJ databases">
        <title>Genome sequencing and assembly of the red palm weevil Rhynchophorus ferrugineus.</title>
        <authorList>
            <person name="Dias G.B."/>
            <person name="Bergman C.M."/>
            <person name="Manee M."/>
        </authorList>
    </citation>
    <scope>NUCLEOTIDE SEQUENCE</scope>
    <source>
        <strain evidence="2">AA-2017</strain>
        <tissue evidence="2">Whole larva</tissue>
    </source>
</reference>
<feature type="region of interest" description="Disordered" evidence="1">
    <location>
        <begin position="17"/>
        <end position="66"/>
    </location>
</feature>
<evidence type="ECO:0000313" key="2">
    <source>
        <dbReference type="EMBL" id="KAF7271621.1"/>
    </source>
</evidence>
<organism evidence="2 3">
    <name type="scientific">Rhynchophorus ferrugineus</name>
    <name type="common">Red palm weevil</name>
    <name type="synonym">Curculio ferrugineus</name>
    <dbReference type="NCBI Taxonomy" id="354439"/>
    <lineage>
        <taxon>Eukaryota</taxon>
        <taxon>Metazoa</taxon>
        <taxon>Ecdysozoa</taxon>
        <taxon>Arthropoda</taxon>
        <taxon>Hexapoda</taxon>
        <taxon>Insecta</taxon>
        <taxon>Pterygota</taxon>
        <taxon>Neoptera</taxon>
        <taxon>Endopterygota</taxon>
        <taxon>Coleoptera</taxon>
        <taxon>Polyphaga</taxon>
        <taxon>Cucujiformia</taxon>
        <taxon>Curculionidae</taxon>
        <taxon>Dryophthorinae</taxon>
        <taxon>Rhynchophorus</taxon>
    </lineage>
</organism>
<sequence length="96" mass="10837">MEWTYWYTEYLPKQTASNRPLKNPIDETGGLSVGKEARETKKRRKENSLQCVSTKISPPANEGGKRRVWEGGVRLVSTTLARESVGRGSAASERRR</sequence>
<keyword evidence="3" id="KW-1185">Reference proteome</keyword>
<gene>
    <name evidence="2" type="ORF">GWI33_015526</name>
</gene>
<evidence type="ECO:0000256" key="1">
    <source>
        <dbReference type="SAM" id="MobiDB-lite"/>
    </source>
</evidence>